<feature type="domain" description="AAA+ ATPase" evidence="1">
    <location>
        <begin position="28"/>
        <end position="168"/>
    </location>
</feature>
<dbReference type="Gene3D" id="3.40.50.300">
    <property type="entry name" value="P-loop containing nucleotide triphosphate hydrolases"/>
    <property type="match status" value="1"/>
</dbReference>
<dbReference type="Pfam" id="PF13177">
    <property type="entry name" value="DNA_pol3_delta2"/>
    <property type="match status" value="1"/>
</dbReference>
<dbReference type="InterPro" id="IPR050238">
    <property type="entry name" value="DNA_Rep/Repair_Clamp_Loader"/>
</dbReference>
<dbReference type="PANTHER" id="PTHR11669:SF8">
    <property type="entry name" value="DNA POLYMERASE III SUBUNIT DELTA"/>
    <property type="match status" value="1"/>
</dbReference>
<accession>A0ABS5UT47</accession>
<evidence type="ECO:0000313" key="3">
    <source>
        <dbReference type="Proteomes" id="UP000773064"/>
    </source>
</evidence>
<keyword evidence="2" id="KW-0808">Transferase</keyword>
<organism evidence="2 3">
    <name type="scientific">Bifidobacterium santillanense</name>
    <dbReference type="NCBI Taxonomy" id="2809028"/>
    <lineage>
        <taxon>Bacteria</taxon>
        <taxon>Bacillati</taxon>
        <taxon>Actinomycetota</taxon>
        <taxon>Actinomycetes</taxon>
        <taxon>Bifidobacteriales</taxon>
        <taxon>Bifidobacteriaceae</taxon>
        <taxon>Bifidobacterium</taxon>
    </lineage>
</organism>
<dbReference type="EC" id="2.7.7.7" evidence="2"/>
<dbReference type="SUPFAM" id="SSF52540">
    <property type="entry name" value="P-loop containing nucleoside triphosphate hydrolases"/>
    <property type="match status" value="1"/>
</dbReference>
<dbReference type="GO" id="GO:0003887">
    <property type="term" value="F:DNA-directed DNA polymerase activity"/>
    <property type="evidence" value="ECO:0007669"/>
    <property type="project" value="UniProtKB-EC"/>
</dbReference>
<dbReference type="NCBIfam" id="NF005926">
    <property type="entry name" value="PRK07940.1"/>
    <property type="match status" value="1"/>
</dbReference>
<dbReference type="EMBL" id="JAFEJS010000014">
    <property type="protein sequence ID" value="MBT1173743.1"/>
    <property type="molecule type" value="Genomic_DNA"/>
</dbReference>
<protein>
    <submittedName>
        <fullName evidence="2">DNA polymerase III subunit delta</fullName>
        <ecNumber evidence="2">2.7.7.7</ecNumber>
    </submittedName>
</protein>
<dbReference type="SMART" id="SM00382">
    <property type="entry name" value="AAA"/>
    <property type="match status" value="1"/>
</dbReference>
<sequence>MSVWDSIVGQQAVVEQLKTIAAGDPRQIAQSWLICGPPGSGRSNMARAFAAALESPDHGMDDEPTKVTKQVLAGTHPDVSVLATDKVTIGIDQVRDLIGVSEQMPSTAPWRIIIIEDVDRMLERTTNVLLKEIEEPAEHCIWLLCAPSAQDVLPTIRSRTRIVNLAVPSAAAVAGYLEKSVGAEPKIARRAARLAEGHIGIAKLYATDERVMTDRDELVVGVLNLHKASEAVLLAGTLNANAKAQADVDVAAQAAREESDFRRVNGLGPADRIPPNLRGAYNAISKKDELKRRATRRSRDVLDRALNSIASIYRDVAVLQNNAEDAVGLINLENRAAITDLASRMPRAAAIERLDEVATARRRLMGNGNPLLVFESLFCALIF</sequence>
<gene>
    <name evidence="2" type="ORF">JS528_10425</name>
</gene>
<keyword evidence="3" id="KW-1185">Reference proteome</keyword>
<evidence type="ECO:0000259" key="1">
    <source>
        <dbReference type="SMART" id="SM00382"/>
    </source>
</evidence>
<reference evidence="2 3" key="1">
    <citation type="journal article" date="2021" name="Environ. Microbiol.">
        <title>Genetic insights into the dark matter of the mammalian gut microbiota through targeted genome reconstruction.</title>
        <authorList>
            <person name="Lugli G.A."/>
            <person name="Alessandri G."/>
            <person name="Milani C."/>
            <person name="Viappiani A."/>
            <person name="Fontana F."/>
            <person name="Tarracchini C."/>
            <person name="Mancabelli L."/>
            <person name="Argentini C."/>
            <person name="Ruiz L."/>
            <person name="Margolles A."/>
            <person name="van Sinderen D."/>
            <person name="Turroni F."/>
            <person name="Ventura M."/>
        </authorList>
    </citation>
    <scope>NUCLEOTIDE SEQUENCE [LARGE SCALE GENOMIC DNA]</scope>
    <source>
        <strain evidence="2 3">MA2</strain>
    </source>
</reference>
<keyword evidence="2" id="KW-0548">Nucleotidyltransferase</keyword>
<dbReference type="InterPro" id="IPR027417">
    <property type="entry name" value="P-loop_NTPase"/>
</dbReference>
<proteinExistence type="predicted"/>
<comment type="caution">
    <text evidence="2">The sequence shown here is derived from an EMBL/GenBank/DDBJ whole genome shotgun (WGS) entry which is preliminary data.</text>
</comment>
<dbReference type="InterPro" id="IPR003593">
    <property type="entry name" value="AAA+_ATPase"/>
</dbReference>
<dbReference type="PANTHER" id="PTHR11669">
    <property type="entry name" value="REPLICATION FACTOR C / DNA POLYMERASE III GAMMA-TAU SUBUNIT"/>
    <property type="match status" value="1"/>
</dbReference>
<dbReference type="Proteomes" id="UP000773064">
    <property type="component" value="Unassembled WGS sequence"/>
</dbReference>
<name>A0ABS5UT47_9BIFI</name>
<evidence type="ECO:0000313" key="2">
    <source>
        <dbReference type="EMBL" id="MBT1173743.1"/>
    </source>
</evidence>
<dbReference type="RefSeq" id="WP_214358978.1">
    <property type="nucleotide sequence ID" value="NZ_JAFEJS010000014.1"/>
</dbReference>